<accession>A0A3D8WTC2</accession>
<dbReference type="NCBIfam" id="TIGR01439">
    <property type="entry name" value="lp_hng_hel_AbrB"/>
    <property type="match status" value="1"/>
</dbReference>
<organism evidence="3 4">
    <name type="scientific">Priestia megaterium</name>
    <name type="common">Bacillus megaterium</name>
    <dbReference type="NCBI Taxonomy" id="1404"/>
    <lineage>
        <taxon>Bacteria</taxon>
        <taxon>Bacillati</taxon>
        <taxon>Bacillota</taxon>
        <taxon>Bacilli</taxon>
        <taxon>Bacillales</taxon>
        <taxon>Bacillaceae</taxon>
        <taxon>Priestia</taxon>
    </lineage>
</organism>
<dbReference type="Pfam" id="PF18277">
    <property type="entry name" value="AbrB_C"/>
    <property type="match status" value="1"/>
</dbReference>
<evidence type="ECO:0000259" key="2">
    <source>
        <dbReference type="PROSITE" id="PS51740"/>
    </source>
</evidence>
<dbReference type="Gene3D" id="2.10.260.10">
    <property type="match status" value="1"/>
</dbReference>
<dbReference type="GO" id="GO:0003677">
    <property type="term" value="F:DNA binding"/>
    <property type="evidence" value="ECO:0007669"/>
    <property type="project" value="UniProtKB-UniRule"/>
</dbReference>
<sequence length="90" mass="10149">MKATGIVRKIDDLGRVVLPIELRRTLNIKKDDPVEILVDNENIVLKKYSPNLTCKVTGEVSEDNLILAKGKVILSREGVKQLLRELEVKL</sequence>
<name>A0A3D8WTC2_PRIMG</name>
<dbReference type="InterPro" id="IPR052731">
    <property type="entry name" value="B_subtilis_Trans_State_Reg"/>
</dbReference>
<dbReference type="RefSeq" id="WP_116079072.1">
    <property type="nucleotide sequence ID" value="NZ_CP187632.1"/>
</dbReference>
<dbReference type="PANTHER" id="PTHR36432:SF4">
    <property type="entry name" value="TRANSITION STATE REGULATOR ABH-RELATED"/>
    <property type="match status" value="1"/>
</dbReference>
<reference evidence="3 4" key="1">
    <citation type="journal article" date="2018" name="Appl. Environ. Microbiol.">
        <title>Antimicrobial susceptibility testing and tentative epidemiological cut-off values of five Bacillus species relevant for use as animal feed additives or for plant protection.</title>
        <authorList>
            <person name="Agerso Y."/>
            <person name="Stuer-Lauridsen B."/>
            <person name="Bjerre K."/>
            <person name="Jensen M.G."/>
            <person name="Johansen E."/>
            <person name="Bennedsen M."/>
            <person name="Brockmann E."/>
            <person name="Nielsen B."/>
        </authorList>
    </citation>
    <scope>NUCLEOTIDE SEQUENCE [LARGE SCALE GENOMIC DNA]</scope>
    <source>
        <strain evidence="3 4">CHCC20162</strain>
    </source>
</reference>
<gene>
    <name evidence="3" type="ORF">C3744_29405</name>
</gene>
<dbReference type="Proteomes" id="UP000256519">
    <property type="component" value="Unassembled WGS sequence"/>
</dbReference>
<dbReference type="SUPFAM" id="SSF89447">
    <property type="entry name" value="AbrB/MazE/MraZ-like"/>
    <property type="match status" value="1"/>
</dbReference>
<dbReference type="InterPro" id="IPR040678">
    <property type="entry name" value="AbrB_C"/>
</dbReference>
<dbReference type="AlphaFoldDB" id="A0A3D8WTC2"/>
<evidence type="ECO:0000313" key="4">
    <source>
        <dbReference type="Proteomes" id="UP000256519"/>
    </source>
</evidence>
<dbReference type="EMBL" id="PQWM01000075">
    <property type="protein sequence ID" value="RDZ05690.1"/>
    <property type="molecule type" value="Genomic_DNA"/>
</dbReference>
<dbReference type="PROSITE" id="PS51740">
    <property type="entry name" value="SPOVT_ABRB"/>
    <property type="match status" value="1"/>
</dbReference>
<dbReference type="SMART" id="SM00966">
    <property type="entry name" value="SpoVT_AbrB"/>
    <property type="match status" value="1"/>
</dbReference>
<dbReference type="Pfam" id="PF04014">
    <property type="entry name" value="MazE_antitoxin"/>
    <property type="match status" value="1"/>
</dbReference>
<dbReference type="InterPro" id="IPR007159">
    <property type="entry name" value="SpoVT-AbrB_dom"/>
</dbReference>
<dbReference type="InterPro" id="IPR037914">
    <property type="entry name" value="SpoVT-AbrB_sf"/>
</dbReference>
<keyword evidence="1" id="KW-0238">DNA-binding</keyword>
<feature type="domain" description="SpoVT-AbrB" evidence="2">
    <location>
        <begin position="5"/>
        <end position="50"/>
    </location>
</feature>
<proteinExistence type="predicted"/>
<evidence type="ECO:0000256" key="1">
    <source>
        <dbReference type="PROSITE-ProRule" id="PRU01076"/>
    </source>
</evidence>
<protein>
    <submittedName>
        <fullName evidence="3">Transition state regulator Abh</fullName>
    </submittedName>
</protein>
<dbReference type="PANTHER" id="PTHR36432">
    <property type="match status" value="1"/>
</dbReference>
<evidence type="ECO:0000313" key="3">
    <source>
        <dbReference type="EMBL" id="RDZ05690.1"/>
    </source>
</evidence>
<comment type="caution">
    <text evidence="3">The sequence shown here is derived from an EMBL/GenBank/DDBJ whole genome shotgun (WGS) entry which is preliminary data.</text>
</comment>